<dbReference type="Pfam" id="PF00535">
    <property type="entry name" value="Glycos_transf_2"/>
    <property type="match status" value="1"/>
</dbReference>
<dbReference type="KEGG" id="hnv:DDQ68_04750"/>
<name>A0A2Z3GJJ1_9BACT</name>
<organism evidence="2 3">
    <name type="scientific">Hymenobacter nivis</name>
    <dbReference type="NCBI Taxonomy" id="1850093"/>
    <lineage>
        <taxon>Bacteria</taxon>
        <taxon>Pseudomonadati</taxon>
        <taxon>Bacteroidota</taxon>
        <taxon>Cytophagia</taxon>
        <taxon>Cytophagales</taxon>
        <taxon>Hymenobacteraceae</taxon>
        <taxon>Hymenobacter</taxon>
    </lineage>
</organism>
<dbReference type="PANTHER" id="PTHR43685">
    <property type="entry name" value="GLYCOSYLTRANSFERASE"/>
    <property type="match status" value="1"/>
</dbReference>
<accession>A0A2Z3GJJ1</accession>
<dbReference type="EMBL" id="CP029145">
    <property type="protein sequence ID" value="AWM32162.1"/>
    <property type="molecule type" value="Genomic_DNA"/>
</dbReference>
<dbReference type="InterPro" id="IPR050834">
    <property type="entry name" value="Glycosyltransf_2"/>
</dbReference>
<reference evidence="3" key="1">
    <citation type="submission" date="2018-04" db="EMBL/GenBank/DDBJ databases">
        <title>Complete genome of Antarctic heterotrophic bacterium Hymenobacter nivis.</title>
        <authorList>
            <person name="Terashima M."/>
        </authorList>
    </citation>
    <scope>NUCLEOTIDE SEQUENCE [LARGE SCALE GENOMIC DNA]</scope>
    <source>
        <strain evidence="3">NBRC 111535</strain>
    </source>
</reference>
<evidence type="ECO:0000313" key="2">
    <source>
        <dbReference type="EMBL" id="AWM32162.1"/>
    </source>
</evidence>
<sequence length="297" mass="32259">MLGLSVLIPVYNRPVMELTNALLAQVPQWPGPVEIYLLDDGSEENCRRLNRPLGALPGVRYQELPRNVGRAAVRNQLAAGALHGWLLLLDNTGQLPNGQFLARYAAALGAAPVLAGGVSYAPGPPANPALRLRWRYGQAREVRPAAQRQAAPYGQLLINNLLISRELLLRFPLDETLRGYGHEDTQLGWQLAAAAVPVLHLDNPVRHVGLETAAAFLEKSEQAVRNLAQLLRENRVGPDARLVQVARRLRRVGLAPAARVALGAAAPALRRHLLGPRPTLAALDALKLLWLLRALAA</sequence>
<keyword evidence="3" id="KW-1185">Reference proteome</keyword>
<protein>
    <submittedName>
        <fullName evidence="2">Glycosyl transferase family 2</fullName>
    </submittedName>
</protein>
<evidence type="ECO:0000313" key="3">
    <source>
        <dbReference type="Proteomes" id="UP000245999"/>
    </source>
</evidence>
<proteinExistence type="predicted"/>
<dbReference type="OrthoDB" id="761861at2"/>
<dbReference type="CDD" id="cd00761">
    <property type="entry name" value="Glyco_tranf_GTA_type"/>
    <property type="match status" value="1"/>
</dbReference>
<dbReference type="PANTHER" id="PTHR43685:SF3">
    <property type="entry name" value="SLR2126 PROTEIN"/>
    <property type="match status" value="1"/>
</dbReference>
<dbReference type="RefSeq" id="WP_109655288.1">
    <property type="nucleotide sequence ID" value="NZ_CP029145.1"/>
</dbReference>
<dbReference type="GO" id="GO:0016740">
    <property type="term" value="F:transferase activity"/>
    <property type="evidence" value="ECO:0007669"/>
    <property type="project" value="UniProtKB-KW"/>
</dbReference>
<evidence type="ECO:0000259" key="1">
    <source>
        <dbReference type="Pfam" id="PF00535"/>
    </source>
</evidence>
<dbReference type="InterPro" id="IPR029044">
    <property type="entry name" value="Nucleotide-diphossugar_trans"/>
</dbReference>
<dbReference type="InterPro" id="IPR001173">
    <property type="entry name" value="Glyco_trans_2-like"/>
</dbReference>
<dbReference type="AlphaFoldDB" id="A0A2Z3GJJ1"/>
<feature type="domain" description="Glycosyltransferase 2-like" evidence="1">
    <location>
        <begin position="5"/>
        <end position="110"/>
    </location>
</feature>
<keyword evidence="2" id="KW-0808">Transferase</keyword>
<dbReference type="Proteomes" id="UP000245999">
    <property type="component" value="Chromosome"/>
</dbReference>
<dbReference type="Gene3D" id="3.90.550.10">
    <property type="entry name" value="Spore Coat Polysaccharide Biosynthesis Protein SpsA, Chain A"/>
    <property type="match status" value="1"/>
</dbReference>
<dbReference type="SUPFAM" id="SSF53448">
    <property type="entry name" value="Nucleotide-diphospho-sugar transferases"/>
    <property type="match status" value="1"/>
</dbReference>
<gene>
    <name evidence="2" type="ORF">DDQ68_04750</name>
</gene>